<evidence type="ECO:0000313" key="1">
    <source>
        <dbReference type="EMBL" id="GAA4139119.1"/>
    </source>
</evidence>
<proteinExistence type="predicted"/>
<dbReference type="Pfam" id="PF14907">
    <property type="entry name" value="NTP_transf_5"/>
    <property type="match status" value="1"/>
</dbReference>
<gene>
    <name evidence="1" type="ORF">GCM10022216_16900</name>
</gene>
<sequence length="369" mass="43332">MSDKDLWLNKTSVKAFLALLKSSLWDIPLSDEYLEKLNFEDWISIYRIAYFQTVDGLIAERITDLPDDLLPEQTLRYKFMLRSQQIQELNVRMNQVVGEMAMLFKLIDLTPILQKGQGIAQYYPKPLLRVCGDIDWYFPKNGPYEEAYLLMDELTNNVNYHANYSCGYTWKGLHVEHHQHLIQIRNPWKQNFLQALLDQEKSIQSTIRIGTENIPIPKPVINSIMINMHILNHQIGYGIGLRQMCDAAMLYESVGTQLDADYLIHVYKKLDVLKWIHVFHQTLVDGLGLDERKLPIALERRKDSTWMMSDILYAGNFAFHDPRYPDITKPFARVKRVPRLFYSFKKFFPLAPIETISFPIMQVLTKFHR</sequence>
<accession>A0ABP7YP25</accession>
<comment type="caution">
    <text evidence="1">The sequence shown here is derived from an EMBL/GenBank/DDBJ whole genome shotgun (WGS) entry which is preliminary data.</text>
</comment>
<evidence type="ECO:0000313" key="2">
    <source>
        <dbReference type="Proteomes" id="UP001500101"/>
    </source>
</evidence>
<dbReference type="RefSeq" id="WP_344674234.1">
    <property type="nucleotide sequence ID" value="NZ_BAAAZI010000006.1"/>
</dbReference>
<dbReference type="EMBL" id="BAAAZI010000006">
    <property type="protein sequence ID" value="GAA4139119.1"/>
    <property type="molecule type" value="Genomic_DNA"/>
</dbReference>
<dbReference type="InterPro" id="IPR039498">
    <property type="entry name" value="NTP_transf_5"/>
</dbReference>
<protein>
    <submittedName>
        <fullName evidence="1">Nucleotidyltransferase family protein</fullName>
    </submittedName>
</protein>
<keyword evidence="2" id="KW-1185">Reference proteome</keyword>
<organism evidence="1 2">
    <name type="scientific">Sphingobacterium kyonggiense</name>
    <dbReference type="NCBI Taxonomy" id="714075"/>
    <lineage>
        <taxon>Bacteria</taxon>
        <taxon>Pseudomonadati</taxon>
        <taxon>Bacteroidota</taxon>
        <taxon>Sphingobacteriia</taxon>
        <taxon>Sphingobacteriales</taxon>
        <taxon>Sphingobacteriaceae</taxon>
        <taxon>Sphingobacterium</taxon>
    </lineage>
</organism>
<name>A0ABP7YP25_9SPHI</name>
<dbReference type="Proteomes" id="UP001500101">
    <property type="component" value="Unassembled WGS sequence"/>
</dbReference>
<reference evidence="2" key="1">
    <citation type="journal article" date="2019" name="Int. J. Syst. Evol. Microbiol.">
        <title>The Global Catalogue of Microorganisms (GCM) 10K type strain sequencing project: providing services to taxonomists for standard genome sequencing and annotation.</title>
        <authorList>
            <consortium name="The Broad Institute Genomics Platform"/>
            <consortium name="The Broad Institute Genome Sequencing Center for Infectious Disease"/>
            <person name="Wu L."/>
            <person name="Ma J."/>
        </authorList>
    </citation>
    <scope>NUCLEOTIDE SEQUENCE [LARGE SCALE GENOMIC DNA]</scope>
    <source>
        <strain evidence="2">JCM 16704</strain>
    </source>
</reference>